<accession>A0A5N5SWT7</accession>
<keyword evidence="9" id="KW-0406">Ion transport</keyword>
<dbReference type="GO" id="GO:0046872">
    <property type="term" value="F:metal ion binding"/>
    <property type="evidence" value="ECO:0007669"/>
    <property type="project" value="UniProtKB-KW"/>
</dbReference>
<dbReference type="InterPro" id="IPR000175">
    <property type="entry name" value="Na/ntran_symport"/>
</dbReference>
<evidence type="ECO:0000256" key="6">
    <source>
        <dbReference type="ARBA" id="ARBA00022970"/>
    </source>
</evidence>
<evidence type="ECO:0000256" key="10">
    <source>
        <dbReference type="ARBA" id="ARBA00023136"/>
    </source>
</evidence>
<dbReference type="PROSITE" id="PS50267">
    <property type="entry name" value="NA_NEUROTRAN_SYMP_3"/>
    <property type="match status" value="1"/>
</dbReference>
<evidence type="ECO:0000256" key="17">
    <source>
        <dbReference type="SAM" id="MobiDB-lite"/>
    </source>
</evidence>
<evidence type="ECO:0000313" key="20">
    <source>
        <dbReference type="Proteomes" id="UP000326759"/>
    </source>
</evidence>
<comment type="caution">
    <text evidence="19">The sequence shown here is derived from an EMBL/GenBank/DDBJ whole genome shotgun (WGS) entry which is preliminary data.</text>
</comment>
<feature type="binding site" evidence="14">
    <location>
        <position position="51"/>
    </location>
    <ligand>
        <name>Na(+)</name>
        <dbReference type="ChEBI" id="CHEBI:29101"/>
        <label>1</label>
    </ligand>
</feature>
<feature type="transmembrane region" description="Helical" evidence="18">
    <location>
        <begin position="328"/>
        <end position="349"/>
    </location>
</feature>
<comment type="similarity">
    <text evidence="2 16">Belongs to the sodium:neurotransmitter symporter (SNF) (TC 2.A.22) family.</text>
</comment>
<name>A0A5N5SWT7_9CRUS</name>
<comment type="subcellular location">
    <subcellularLocation>
        <location evidence="1">Membrane</location>
        <topology evidence="1">Multi-pass membrane protein</topology>
    </subcellularLocation>
</comment>
<keyword evidence="8 14" id="KW-0915">Sodium</keyword>
<evidence type="ECO:0000256" key="3">
    <source>
        <dbReference type="ARBA" id="ARBA00022448"/>
    </source>
</evidence>
<feature type="binding site" evidence="14">
    <location>
        <position position="436"/>
    </location>
    <ligand>
        <name>Na(+)</name>
        <dbReference type="ChEBI" id="CHEBI:29101"/>
        <label>1</label>
    </ligand>
</feature>
<keyword evidence="14" id="KW-0479">Metal-binding</keyword>
<evidence type="ECO:0000256" key="9">
    <source>
        <dbReference type="ARBA" id="ARBA00023065"/>
    </source>
</evidence>
<feature type="transmembrane region" description="Helical" evidence="18">
    <location>
        <begin position="492"/>
        <end position="513"/>
    </location>
</feature>
<feature type="binding site" evidence="14">
    <location>
        <position position="335"/>
    </location>
    <ligand>
        <name>Na(+)</name>
        <dbReference type="ChEBI" id="CHEBI:29101"/>
        <label>1</label>
    </ligand>
</feature>
<protein>
    <recommendedName>
        <fullName evidence="16">Transporter</fullName>
    </recommendedName>
</protein>
<evidence type="ECO:0000256" key="18">
    <source>
        <dbReference type="SAM" id="Phobius"/>
    </source>
</evidence>
<dbReference type="PANTHER" id="PTHR11616:SF321">
    <property type="entry name" value="SODIUM-DEPENDENT NUTRIENT AMINO ACID TRANSPORTER 1-RELATED"/>
    <property type="match status" value="1"/>
</dbReference>
<dbReference type="GO" id="GO:0089718">
    <property type="term" value="P:amino acid import across plasma membrane"/>
    <property type="evidence" value="ECO:0007669"/>
    <property type="project" value="TreeGrafter"/>
</dbReference>
<proteinExistence type="inferred from homology"/>
<organism evidence="19 20">
    <name type="scientific">Armadillidium nasatum</name>
    <dbReference type="NCBI Taxonomy" id="96803"/>
    <lineage>
        <taxon>Eukaryota</taxon>
        <taxon>Metazoa</taxon>
        <taxon>Ecdysozoa</taxon>
        <taxon>Arthropoda</taxon>
        <taxon>Crustacea</taxon>
        <taxon>Multicrustacea</taxon>
        <taxon>Malacostraca</taxon>
        <taxon>Eumalacostraca</taxon>
        <taxon>Peracarida</taxon>
        <taxon>Isopoda</taxon>
        <taxon>Oniscidea</taxon>
        <taxon>Crinocheta</taxon>
        <taxon>Armadillidiidae</taxon>
        <taxon>Armadillidium</taxon>
    </lineage>
</organism>
<keyword evidence="3 16" id="KW-0813">Transport</keyword>
<feature type="transmembrane region" description="Helical" evidence="18">
    <location>
        <begin position="134"/>
        <end position="150"/>
    </location>
</feature>
<keyword evidence="4 16" id="KW-0812">Transmembrane</keyword>
<keyword evidence="11" id="KW-0325">Glycoprotein</keyword>
<dbReference type="AlphaFoldDB" id="A0A5N5SWT7"/>
<dbReference type="PRINTS" id="PR00176">
    <property type="entry name" value="NANEUSMPORT"/>
</dbReference>
<feature type="transmembrane region" description="Helical" evidence="18">
    <location>
        <begin position="109"/>
        <end position="127"/>
    </location>
</feature>
<keyword evidence="15" id="KW-1015">Disulfide bond</keyword>
<evidence type="ECO:0000256" key="15">
    <source>
        <dbReference type="PIRSR" id="PIRSR600175-2"/>
    </source>
</evidence>
<feature type="compositionally biased region" description="Polar residues" evidence="17">
    <location>
        <begin position="659"/>
        <end position="675"/>
    </location>
</feature>
<keyword evidence="5 16" id="KW-0769">Symport</keyword>
<feature type="binding site" evidence="14">
    <location>
        <position position="367"/>
    </location>
    <ligand>
        <name>Na(+)</name>
        <dbReference type="ChEBI" id="CHEBI:29101"/>
        <label>1</label>
    </ligand>
</feature>
<evidence type="ECO:0000256" key="13">
    <source>
        <dbReference type="ARBA" id="ARBA00037785"/>
    </source>
</evidence>
<feature type="disulfide bond" evidence="15">
    <location>
        <begin position="155"/>
        <end position="164"/>
    </location>
</feature>
<keyword evidence="10 18" id="KW-0472">Membrane</keyword>
<feature type="transmembrane region" description="Helical" evidence="18">
    <location>
        <begin position="278"/>
        <end position="298"/>
    </location>
</feature>
<evidence type="ECO:0000256" key="11">
    <source>
        <dbReference type="ARBA" id="ARBA00023180"/>
    </source>
</evidence>
<dbReference type="Proteomes" id="UP000326759">
    <property type="component" value="Unassembled WGS sequence"/>
</dbReference>
<evidence type="ECO:0000256" key="7">
    <source>
        <dbReference type="ARBA" id="ARBA00022989"/>
    </source>
</evidence>
<evidence type="ECO:0000256" key="16">
    <source>
        <dbReference type="RuleBase" id="RU003732"/>
    </source>
</evidence>
<dbReference type="Pfam" id="PF00209">
    <property type="entry name" value="SNF"/>
    <property type="match status" value="2"/>
</dbReference>
<evidence type="ECO:0000256" key="2">
    <source>
        <dbReference type="ARBA" id="ARBA00006459"/>
    </source>
</evidence>
<dbReference type="GO" id="GO:0005886">
    <property type="term" value="C:plasma membrane"/>
    <property type="evidence" value="ECO:0007669"/>
    <property type="project" value="TreeGrafter"/>
</dbReference>
<dbReference type="PROSITE" id="PS00610">
    <property type="entry name" value="NA_NEUROTRAN_SYMP_1"/>
    <property type="match status" value="1"/>
</dbReference>
<feature type="transmembrane region" description="Helical" evidence="18">
    <location>
        <begin position="70"/>
        <end position="89"/>
    </location>
</feature>
<feature type="transmembrane region" description="Helical" evidence="18">
    <location>
        <begin position="420"/>
        <end position="441"/>
    </location>
</feature>
<keyword evidence="6" id="KW-0029">Amino-acid transport</keyword>
<dbReference type="InterPro" id="IPR037272">
    <property type="entry name" value="SNS_sf"/>
</dbReference>
<evidence type="ECO:0000256" key="8">
    <source>
        <dbReference type="ARBA" id="ARBA00023053"/>
    </source>
</evidence>
<feature type="region of interest" description="Disordered" evidence="17">
    <location>
        <begin position="606"/>
        <end position="675"/>
    </location>
</feature>
<gene>
    <name evidence="19" type="ORF">Anas_10538</name>
</gene>
<dbReference type="GO" id="GO:0005283">
    <property type="term" value="F:amino acid:sodium symporter activity"/>
    <property type="evidence" value="ECO:0007669"/>
    <property type="project" value="TreeGrafter"/>
</dbReference>
<feature type="transmembrane region" description="Helical" evidence="18">
    <location>
        <begin position="534"/>
        <end position="560"/>
    </location>
</feature>
<evidence type="ECO:0000256" key="1">
    <source>
        <dbReference type="ARBA" id="ARBA00004141"/>
    </source>
</evidence>
<dbReference type="OrthoDB" id="6354857at2759"/>
<keyword evidence="20" id="KW-1185">Reference proteome</keyword>
<feature type="transmembrane region" description="Helical" evidence="18">
    <location>
        <begin position="361"/>
        <end position="386"/>
    </location>
</feature>
<feature type="transmembrane region" description="Helical" evidence="18">
    <location>
        <begin position="249"/>
        <end position="269"/>
    </location>
</feature>
<sequence length="675" mass="74925">MEKKKEIVITPEITPADPTDEDYPAEEIVISPARGEWANSFEFILSCLAYAIGYGNIWRFPYLCYKNGGAVFLIPYVTMLVAAGIPMLFLEMVLGQYVGLGATALFPQIAPVFSGLGWAMFVTILMGSIFYNHVMGWSFFYAFSSFQYILPWSNCDNYFNSENCFTYEGLNECRNMSLYYYNKTCLTIEDYCSISSLKSLNETHCLGSENDTDVILAEDAVFKLSAAEDFYRNRLLGVTGKTWENLGGLNLEMVGCFALSWVLVCLCMIKGIKTSGKAAYFFAIFPCVILVVLLIRGLTLEGAYEGIEFFFLRGNISKLNESEVWYDAANQIFFSLGIGFGAFITLASYNKVKHNCMRDAIGLSIANILISIIGGFATFSILGFIAHENDVSVEDVVHSGSGLAFIAYPTALAKMPFPPIWSVLFFFMLIAVGVGSQIAFVESLATGLSDQFLFLRGKRPILMIGITIVCFLLGLPICLEGGIYIFELMNVFSVGLNVLFIAFVEVIVVAYCYGFNRIIANIKEDMAIPLPQFFWDYWSVTWLCFTPVSLIAIFGLGIYYFRPVGFGSYIFPYEIQGIGWLLTTIPIVFIPIGALYAIFIKKKEKESSDPSDRDPENPSPTSADPTDGEDFEKSSLTAPDPTDGEDRHKSSPSLPAKNGASSHINGEHTNYSSQI</sequence>
<evidence type="ECO:0000256" key="5">
    <source>
        <dbReference type="ARBA" id="ARBA00022847"/>
    </source>
</evidence>
<evidence type="ECO:0000256" key="4">
    <source>
        <dbReference type="ARBA" id="ARBA00022692"/>
    </source>
</evidence>
<dbReference type="EMBL" id="SEYY01019243">
    <property type="protein sequence ID" value="KAB7498492.1"/>
    <property type="molecule type" value="Genomic_DNA"/>
</dbReference>
<evidence type="ECO:0000256" key="12">
    <source>
        <dbReference type="ARBA" id="ARBA00023201"/>
    </source>
</evidence>
<dbReference type="GO" id="GO:0015179">
    <property type="term" value="F:L-amino acid transmembrane transporter activity"/>
    <property type="evidence" value="ECO:0007669"/>
    <property type="project" value="TreeGrafter"/>
</dbReference>
<feature type="binding site" evidence="14">
    <location>
        <position position="56"/>
    </location>
    <ligand>
        <name>Na(+)</name>
        <dbReference type="ChEBI" id="CHEBI:29101"/>
        <label>1</label>
    </ligand>
</feature>
<evidence type="ECO:0000256" key="14">
    <source>
        <dbReference type="PIRSR" id="PIRSR600175-1"/>
    </source>
</evidence>
<keyword evidence="12" id="KW-0739">Sodium transport</keyword>
<feature type="transmembrane region" description="Helical" evidence="18">
    <location>
        <begin position="461"/>
        <end position="486"/>
    </location>
</feature>
<dbReference type="SUPFAM" id="SSF161070">
    <property type="entry name" value="SNF-like"/>
    <property type="match status" value="1"/>
</dbReference>
<feature type="transmembrane region" description="Helical" evidence="18">
    <location>
        <begin position="580"/>
        <end position="599"/>
    </location>
</feature>
<keyword evidence="7 18" id="KW-1133">Transmembrane helix</keyword>
<comment type="function">
    <text evidence="13">Unusual broad substrate spectrum amino acid:sodium cotransporter that promotes absorption of the D isomers of essential amino acids. Neutral amino acids are the preferred substrates, especially methionine and phenylalanine.</text>
</comment>
<evidence type="ECO:0000313" key="19">
    <source>
        <dbReference type="EMBL" id="KAB7498492.1"/>
    </source>
</evidence>
<reference evidence="19 20" key="1">
    <citation type="journal article" date="2019" name="PLoS Biol.">
        <title>Sex chromosomes control vertical transmission of feminizing Wolbachia symbionts in an isopod.</title>
        <authorList>
            <person name="Becking T."/>
            <person name="Chebbi M.A."/>
            <person name="Giraud I."/>
            <person name="Moumen B."/>
            <person name="Laverre T."/>
            <person name="Caubet Y."/>
            <person name="Peccoud J."/>
            <person name="Gilbert C."/>
            <person name="Cordaux R."/>
        </authorList>
    </citation>
    <scope>NUCLEOTIDE SEQUENCE [LARGE SCALE GENOMIC DNA]</scope>
    <source>
        <strain evidence="19">ANa2</strain>
        <tissue evidence="19">Whole body excluding digestive tract and cuticle</tissue>
    </source>
</reference>
<feature type="compositionally biased region" description="Basic and acidic residues" evidence="17">
    <location>
        <begin position="606"/>
        <end position="616"/>
    </location>
</feature>
<dbReference type="PANTHER" id="PTHR11616">
    <property type="entry name" value="SODIUM/CHLORIDE DEPENDENT TRANSPORTER"/>
    <property type="match status" value="1"/>
</dbReference>